<dbReference type="AlphaFoldDB" id="A0A8J5CI72"/>
<gene>
    <name evidence="1" type="ORF">GWK47_015750</name>
</gene>
<keyword evidence="2" id="KW-1185">Reference proteome</keyword>
<name>A0A8J5CI72_CHIOP</name>
<organism evidence="1 2">
    <name type="scientific">Chionoecetes opilio</name>
    <name type="common">Atlantic snow crab</name>
    <name type="synonym">Cancer opilio</name>
    <dbReference type="NCBI Taxonomy" id="41210"/>
    <lineage>
        <taxon>Eukaryota</taxon>
        <taxon>Metazoa</taxon>
        <taxon>Ecdysozoa</taxon>
        <taxon>Arthropoda</taxon>
        <taxon>Crustacea</taxon>
        <taxon>Multicrustacea</taxon>
        <taxon>Malacostraca</taxon>
        <taxon>Eumalacostraca</taxon>
        <taxon>Eucarida</taxon>
        <taxon>Decapoda</taxon>
        <taxon>Pleocyemata</taxon>
        <taxon>Brachyura</taxon>
        <taxon>Eubrachyura</taxon>
        <taxon>Majoidea</taxon>
        <taxon>Majidae</taxon>
        <taxon>Chionoecetes</taxon>
    </lineage>
</organism>
<dbReference type="EMBL" id="JACEEZ010021247">
    <property type="protein sequence ID" value="KAG0713641.1"/>
    <property type="molecule type" value="Genomic_DNA"/>
</dbReference>
<reference evidence="1" key="1">
    <citation type="submission" date="2020-07" db="EMBL/GenBank/DDBJ databases">
        <title>The High-quality genome of the commercially important snow crab, Chionoecetes opilio.</title>
        <authorList>
            <person name="Jeong J.-H."/>
            <person name="Ryu S."/>
        </authorList>
    </citation>
    <scope>NUCLEOTIDE SEQUENCE</scope>
    <source>
        <strain evidence="1">MADBK_172401_WGS</strain>
        <tissue evidence="1">Digestive gland</tissue>
    </source>
</reference>
<sequence>MPYPRSGEKIGKGISMFPRFTGDKLPLFRKGKTDGRWNAYVEGRRPLKNFMITLFMMDSEIKQIPVVERFTVIITKRRAIGLVNEARRGNLPQKNRPKGKKFPPTQEALLQHTLRQLPKLELGPMINVSRTPKPRGLWRIKRCNEDLGPFLGQPLFSTQACSERSNVVQKRHVRRTMLIKKARGNHRTFAAAK</sequence>
<accession>A0A8J5CI72</accession>
<evidence type="ECO:0000313" key="2">
    <source>
        <dbReference type="Proteomes" id="UP000770661"/>
    </source>
</evidence>
<comment type="caution">
    <text evidence="1">The sequence shown here is derived from an EMBL/GenBank/DDBJ whole genome shotgun (WGS) entry which is preliminary data.</text>
</comment>
<proteinExistence type="predicted"/>
<evidence type="ECO:0000313" key="1">
    <source>
        <dbReference type="EMBL" id="KAG0713641.1"/>
    </source>
</evidence>
<dbReference type="Proteomes" id="UP000770661">
    <property type="component" value="Unassembled WGS sequence"/>
</dbReference>
<protein>
    <submittedName>
        <fullName evidence="1">Uncharacterized protein</fullName>
    </submittedName>
</protein>